<protein>
    <recommendedName>
        <fullName evidence="11">C3H1-type domain-containing protein</fullName>
    </recommendedName>
</protein>
<keyword evidence="10" id="KW-1185">Reference proteome</keyword>
<feature type="compositionally biased region" description="Basic and acidic residues" evidence="6">
    <location>
        <begin position="227"/>
        <end position="236"/>
    </location>
</feature>
<dbReference type="PANTHER" id="PTHR14398">
    <property type="entry name" value="RNA RECOGNITION RRM/RNP DOMAIN"/>
    <property type="match status" value="1"/>
</dbReference>
<keyword evidence="1 3" id="KW-0694">RNA-binding</keyword>
<dbReference type="SUPFAM" id="SSF54928">
    <property type="entry name" value="RNA-binding domain, RBD"/>
    <property type="match status" value="1"/>
</dbReference>
<feature type="domain" description="C3H1-type" evidence="8">
    <location>
        <begin position="321"/>
        <end position="349"/>
    </location>
</feature>
<dbReference type="PANTHER" id="PTHR14398:SF0">
    <property type="entry name" value="ZINC FINGER PROTEIN SWM"/>
    <property type="match status" value="1"/>
</dbReference>
<accession>A0A6A6XAQ8</accession>
<dbReference type="InterPro" id="IPR002483">
    <property type="entry name" value="PWI_dom"/>
</dbReference>
<keyword evidence="4" id="KW-0479">Metal-binding</keyword>
<feature type="region of interest" description="Disordered" evidence="6">
    <location>
        <begin position="365"/>
        <end position="413"/>
    </location>
</feature>
<dbReference type="InterPro" id="IPR000571">
    <property type="entry name" value="Znf_CCCH"/>
</dbReference>
<feature type="region of interest" description="Disordered" evidence="6">
    <location>
        <begin position="139"/>
        <end position="236"/>
    </location>
</feature>
<reference evidence="9" key="1">
    <citation type="journal article" date="2020" name="Stud. Mycol.">
        <title>101 Dothideomycetes genomes: a test case for predicting lifestyles and emergence of pathogens.</title>
        <authorList>
            <person name="Haridas S."/>
            <person name="Albert R."/>
            <person name="Binder M."/>
            <person name="Bloem J."/>
            <person name="Labutti K."/>
            <person name="Salamov A."/>
            <person name="Andreopoulos B."/>
            <person name="Baker S."/>
            <person name="Barry K."/>
            <person name="Bills G."/>
            <person name="Bluhm B."/>
            <person name="Cannon C."/>
            <person name="Castanera R."/>
            <person name="Culley D."/>
            <person name="Daum C."/>
            <person name="Ezra D."/>
            <person name="Gonzalez J."/>
            <person name="Henrissat B."/>
            <person name="Kuo A."/>
            <person name="Liang C."/>
            <person name="Lipzen A."/>
            <person name="Lutzoni F."/>
            <person name="Magnuson J."/>
            <person name="Mondo S."/>
            <person name="Nolan M."/>
            <person name="Ohm R."/>
            <person name="Pangilinan J."/>
            <person name="Park H.-J."/>
            <person name="Ramirez L."/>
            <person name="Alfaro M."/>
            <person name="Sun H."/>
            <person name="Tritt A."/>
            <person name="Yoshinaga Y."/>
            <person name="Zwiers L.-H."/>
            <person name="Turgeon B."/>
            <person name="Goodwin S."/>
            <person name="Spatafora J."/>
            <person name="Crous P."/>
            <person name="Grigoriev I."/>
        </authorList>
    </citation>
    <scope>NUCLEOTIDE SEQUENCE</scope>
    <source>
        <strain evidence="9">CBS 109.77</strain>
    </source>
</reference>
<evidence type="ECO:0000259" key="8">
    <source>
        <dbReference type="PROSITE" id="PS50103"/>
    </source>
</evidence>
<evidence type="ECO:0000313" key="9">
    <source>
        <dbReference type="EMBL" id="KAF2793005.1"/>
    </source>
</evidence>
<evidence type="ECO:0000256" key="2">
    <source>
        <dbReference type="ARBA" id="ARBA00043866"/>
    </source>
</evidence>
<feature type="compositionally biased region" description="Polar residues" evidence="6">
    <location>
        <begin position="365"/>
        <end position="378"/>
    </location>
</feature>
<dbReference type="EMBL" id="MU001946">
    <property type="protein sequence ID" value="KAF2793005.1"/>
    <property type="molecule type" value="Genomic_DNA"/>
</dbReference>
<dbReference type="InterPro" id="IPR045137">
    <property type="entry name" value="RBM26/27"/>
</dbReference>
<evidence type="ECO:0000256" key="4">
    <source>
        <dbReference type="PROSITE-ProRule" id="PRU00723"/>
    </source>
</evidence>
<evidence type="ECO:0000256" key="6">
    <source>
        <dbReference type="SAM" id="MobiDB-lite"/>
    </source>
</evidence>
<dbReference type="GO" id="GO:0008270">
    <property type="term" value="F:zinc ion binding"/>
    <property type="evidence" value="ECO:0007669"/>
    <property type="project" value="UniProtKB-KW"/>
</dbReference>
<evidence type="ECO:0000256" key="3">
    <source>
        <dbReference type="PROSITE-ProRule" id="PRU00176"/>
    </source>
</evidence>
<dbReference type="SMART" id="SM00356">
    <property type="entry name" value="ZnF_C3H1"/>
    <property type="match status" value="1"/>
</dbReference>
<sequence length="808" mass="88136">MLLEEADRASFKQWIVPKLETISDADASVLADYVIALIIAEESEHAVKQNCLDSLSDFLQDPKLFVEEVLSALKHKSFLPAFSGAAKPAQFFPIPVAPITSTPIYVSQAYSEPVSAAPVPSAPVSSVQRYPISSVLSAEARPFNPPTGPSAAAKPQTQLPDRPTGPSPSINLQSRVPGLRTHVQNGRGTHGVKRKLNDREPGRSRDSPDSHYNWGAGAERPLKHTARRGDRDISRGQDPRELFVGAMPGHAAILNPAAPMLNVSAPPLPSAGFPPFNPTDPMSFLAMAALGMGFPGMPQLPFASSPFAMGLQGSNGQTHLATRKERCKDYDTKGFCVLGSVCPYNHGEEAILAQSADEYDLSHASLTAQREQSINGQHELSRGQNHDGVGSRSGPSSGRTRAPFSQAGPTSDRTNVTVVVEQIPEEFFREGEGAVRKFFSQFGHIVTVEMHAYNRLAIVEYNDHFAARRAYDSPKAIFDNRFVKVYWYKPESLLVPTVNGKNGINNSTSPSDHGKIYKENEEILDAEEIEKRQAEAQRAWEERQKKVREITVKLESVQEQIKAKESEVRELSKKVAAKGGVELIDESNDAALMDQLKLLQAEAKNLGLDAQVASFSLLDRGRGGYRARGSGSYPVHGQGSWSFRGGYRGGGALYPGVRTSVKRLDNRSKRLAITGIENGSLKDEALRQHLLKGYELDSITRHPTEDHTLLVAFKERYMAEMFLDDSLNIPHIGKLELAWVPNDVSVSSKGQPGPSDQLGTGRDSGVDVPVESTETADDVKGLSTEGGDEVNGNNVNDYDVADDVDEWL</sequence>
<dbReference type="Pfam" id="PF01480">
    <property type="entry name" value="PWI"/>
    <property type="match status" value="1"/>
</dbReference>
<evidence type="ECO:0000313" key="10">
    <source>
        <dbReference type="Proteomes" id="UP000799757"/>
    </source>
</evidence>
<feature type="zinc finger region" description="C3H1-type" evidence="4">
    <location>
        <begin position="321"/>
        <end position="349"/>
    </location>
</feature>
<dbReference type="CDD" id="cd12257">
    <property type="entry name" value="RRM1_RBM26_like"/>
    <property type="match status" value="1"/>
</dbReference>
<evidence type="ECO:0008006" key="11">
    <source>
        <dbReference type="Google" id="ProtNLM"/>
    </source>
</evidence>
<proteinExistence type="predicted"/>
<dbReference type="Gene3D" id="3.30.70.330">
    <property type="match status" value="1"/>
</dbReference>
<dbReference type="PROSITE" id="PS50103">
    <property type="entry name" value="ZF_C3H1"/>
    <property type="match status" value="1"/>
</dbReference>
<dbReference type="InterPro" id="IPR012677">
    <property type="entry name" value="Nucleotide-bd_a/b_plait_sf"/>
</dbReference>
<dbReference type="GO" id="GO:0005634">
    <property type="term" value="C:nucleus"/>
    <property type="evidence" value="ECO:0007669"/>
    <property type="project" value="TreeGrafter"/>
</dbReference>
<feature type="compositionally biased region" description="Acidic residues" evidence="6">
    <location>
        <begin position="799"/>
        <end position="808"/>
    </location>
</feature>
<dbReference type="GO" id="GO:0003723">
    <property type="term" value="F:RNA binding"/>
    <property type="evidence" value="ECO:0007669"/>
    <property type="project" value="UniProtKB-UniRule"/>
</dbReference>
<keyword evidence="4" id="KW-0862">Zinc</keyword>
<evidence type="ECO:0000256" key="1">
    <source>
        <dbReference type="ARBA" id="ARBA00022884"/>
    </source>
</evidence>
<feature type="compositionally biased region" description="Low complexity" evidence="6">
    <location>
        <begin position="388"/>
        <end position="401"/>
    </location>
</feature>
<comment type="function">
    <text evidence="2">May be involved in the turnover of nuclear polyadenylated (pA+) RNA.</text>
</comment>
<evidence type="ECO:0000259" key="7">
    <source>
        <dbReference type="PROSITE" id="PS50102"/>
    </source>
</evidence>
<dbReference type="PROSITE" id="PS50102">
    <property type="entry name" value="RRM"/>
    <property type="match status" value="1"/>
</dbReference>
<feature type="compositionally biased region" description="Basic and acidic residues" evidence="6">
    <location>
        <begin position="195"/>
        <end position="209"/>
    </location>
</feature>
<dbReference type="Proteomes" id="UP000799757">
    <property type="component" value="Unassembled WGS sequence"/>
</dbReference>
<evidence type="ECO:0000256" key="5">
    <source>
        <dbReference type="SAM" id="Coils"/>
    </source>
</evidence>
<dbReference type="AlphaFoldDB" id="A0A6A6XAQ8"/>
<feature type="coiled-coil region" evidence="5">
    <location>
        <begin position="517"/>
        <end position="574"/>
    </location>
</feature>
<keyword evidence="4" id="KW-0863">Zinc-finger</keyword>
<gene>
    <name evidence="9" type="ORF">K505DRAFT_375639</name>
</gene>
<dbReference type="InterPro" id="IPR035979">
    <property type="entry name" value="RBD_domain_sf"/>
</dbReference>
<organism evidence="9 10">
    <name type="scientific">Melanomma pulvis-pyrius CBS 109.77</name>
    <dbReference type="NCBI Taxonomy" id="1314802"/>
    <lineage>
        <taxon>Eukaryota</taxon>
        <taxon>Fungi</taxon>
        <taxon>Dikarya</taxon>
        <taxon>Ascomycota</taxon>
        <taxon>Pezizomycotina</taxon>
        <taxon>Dothideomycetes</taxon>
        <taxon>Pleosporomycetidae</taxon>
        <taxon>Pleosporales</taxon>
        <taxon>Melanommataceae</taxon>
        <taxon>Melanomma</taxon>
    </lineage>
</organism>
<feature type="region of interest" description="Disordered" evidence="6">
    <location>
        <begin position="746"/>
        <end position="808"/>
    </location>
</feature>
<dbReference type="OrthoDB" id="443401at2759"/>
<dbReference type="InterPro" id="IPR000504">
    <property type="entry name" value="RRM_dom"/>
</dbReference>
<name>A0A6A6XAQ8_9PLEO</name>
<feature type="domain" description="RRM" evidence="7">
    <location>
        <begin position="416"/>
        <end position="490"/>
    </location>
</feature>
<keyword evidence="5" id="KW-0175">Coiled coil</keyword>